<dbReference type="AlphaFoldDB" id="A0AAV4BS10"/>
<proteinExistence type="predicted"/>
<organism evidence="1 2">
    <name type="scientific">Plakobranchus ocellatus</name>
    <dbReference type="NCBI Taxonomy" id="259542"/>
    <lineage>
        <taxon>Eukaryota</taxon>
        <taxon>Metazoa</taxon>
        <taxon>Spiralia</taxon>
        <taxon>Lophotrochozoa</taxon>
        <taxon>Mollusca</taxon>
        <taxon>Gastropoda</taxon>
        <taxon>Heterobranchia</taxon>
        <taxon>Euthyneura</taxon>
        <taxon>Panpulmonata</taxon>
        <taxon>Sacoglossa</taxon>
        <taxon>Placobranchoidea</taxon>
        <taxon>Plakobranchidae</taxon>
        <taxon>Plakobranchus</taxon>
    </lineage>
</organism>
<sequence length="112" mass="12108">MGSFSVFVITKVKPSNHELGERNLCLQIDCAGSAEKCITDVLAGARLLKQAQNLKVTTKHQGLRMLEVQCVLLNSREKITGVCRIGLHPGLVSFLPGKCLGTGMSRIMGEGR</sequence>
<name>A0AAV4BS10_9GAST</name>
<protein>
    <submittedName>
        <fullName evidence="1">Uncharacterized protein</fullName>
    </submittedName>
</protein>
<dbReference type="Proteomes" id="UP000735302">
    <property type="component" value="Unassembled WGS sequence"/>
</dbReference>
<reference evidence="1 2" key="1">
    <citation type="journal article" date="2021" name="Elife">
        <title>Chloroplast acquisition without the gene transfer in kleptoplastic sea slugs, Plakobranchus ocellatus.</title>
        <authorList>
            <person name="Maeda T."/>
            <person name="Takahashi S."/>
            <person name="Yoshida T."/>
            <person name="Shimamura S."/>
            <person name="Takaki Y."/>
            <person name="Nagai Y."/>
            <person name="Toyoda A."/>
            <person name="Suzuki Y."/>
            <person name="Arimoto A."/>
            <person name="Ishii H."/>
            <person name="Satoh N."/>
            <person name="Nishiyama T."/>
            <person name="Hasebe M."/>
            <person name="Maruyama T."/>
            <person name="Minagawa J."/>
            <person name="Obokata J."/>
            <person name="Shigenobu S."/>
        </authorList>
    </citation>
    <scope>NUCLEOTIDE SEQUENCE [LARGE SCALE GENOMIC DNA]</scope>
</reference>
<comment type="caution">
    <text evidence="1">The sequence shown here is derived from an EMBL/GenBank/DDBJ whole genome shotgun (WGS) entry which is preliminary data.</text>
</comment>
<accession>A0AAV4BS10</accession>
<evidence type="ECO:0000313" key="2">
    <source>
        <dbReference type="Proteomes" id="UP000735302"/>
    </source>
</evidence>
<keyword evidence="2" id="KW-1185">Reference proteome</keyword>
<gene>
    <name evidence="1" type="ORF">PoB_004813300</name>
</gene>
<evidence type="ECO:0000313" key="1">
    <source>
        <dbReference type="EMBL" id="GFO21628.1"/>
    </source>
</evidence>
<dbReference type="EMBL" id="BLXT01005270">
    <property type="protein sequence ID" value="GFO21628.1"/>
    <property type="molecule type" value="Genomic_DNA"/>
</dbReference>